<evidence type="ECO:0000313" key="3">
    <source>
        <dbReference type="Proteomes" id="UP000298468"/>
    </source>
</evidence>
<feature type="transmembrane region" description="Helical" evidence="1">
    <location>
        <begin position="12"/>
        <end position="36"/>
    </location>
</feature>
<protein>
    <recommendedName>
        <fullName evidence="4">Large extracellular alpha-helical protein</fullName>
    </recommendedName>
</protein>
<dbReference type="OrthoDB" id="3264966at2"/>
<dbReference type="Pfam" id="PF18986">
    <property type="entry name" value="DUF5719"/>
    <property type="match status" value="1"/>
</dbReference>
<evidence type="ECO:0000313" key="2">
    <source>
        <dbReference type="EMBL" id="TFD91021.1"/>
    </source>
</evidence>
<name>A0A4R9BW07_9MICO</name>
<dbReference type="RefSeq" id="WP_134640541.1">
    <property type="nucleotide sequence ID" value="NZ_SOHM01000018.1"/>
</dbReference>
<dbReference type="AlphaFoldDB" id="A0A4R9BW07"/>
<gene>
    <name evidence="2" type="ORF">E3T61_09080</name>
</gene>
<organism evidence="2 3">
    <name type="scientific">Cryobacterium lactosi</name>
    <dbReference type="NCBI Taxonomy" id="1259202"/>
    <lineage>
        <taxon>Bacteria</taxon>
        <taxon>Bacillati</taxon>
        <taxon>Actinomycetota</taxon>
        <taxon>Actinomycetes</taxon>
        <taxon>Micrococcales</taxon>
        <taxon>Microbacteriaceae</taxon>
        <taxon>Cryobacterium</taxon>
    </lineage>
</organism>
<dbReference type="InterPro" id="IPR043777">
    <property type="entry name" value="DUF5719"/>
</dbReference>
<reference evidence="2 3" key="1">
    <citation type="submission" date="2019-03" db="EMBL/GenBank/DDBJ databases">
        <title>Genomics of glacier-inhabiting Cryobacterium strains.</title>
        <authorList>
            <person name="Liu Q."/>
            <person name="Xin Y.-H."/>
        </authorList>
    </citation>
    <scope>NUCLEOTIDE SEQUENCE [LARGE SCALE GENOMIC DNA]</scope>
    <source>
        <strain evidence="2 3">Sr59</strain>
    </source>
</reference>
<evidence type="ECO:0008006" key="4">
    <source>
        <dbReference type="Google" id="ProtNLM"/>
    </source>
</evidence>
<keyword evidence="3" id="KW-1185">Reference proteome</keyword>
<sequence>MATKRRVAVLGARYAAGLIGIGIVVVAVGGAAIVPWPTLVREAPSTLVTPVAGDQMRVCPGPLLTLAEDSTQADAATSVGSYTAVYAARGAETNADEVPVERTELAATDNAQAERDGAPSVLTVPIEDGATEAPLVAGSQSQTATSETLGGLAAAACTEASSDSWLVSGSTDVGRTSLVLLSNPTTVVASVDLAVYGEAGLVDAPGSTGILVQPGSQRIVSLAGLAPNLRSPVVHVTATGGQVAATLQQSLIRGIQPGGVELSGPTTTPATAQTIPGVVVSEVGAETSVDVGAVSDDTPTVRVLVPGTTDATVSVGVQSEDGTSSGTSLETEIQAGIATEIPLTGVVAGNYTVKLNSDQPVVAAAVTTATGSAGADFAWASAAASQDGDFLVSVAGGSSPALHLANTSGSDSELTLTPVSQSAGVDISVAAGQSVVVPVAASETYLLSGGEGIAASVSYSGDGQASSFTLSPIGPLAAAIPVYSH</sequence>
<evidence type="ECO:0000256" key="1">
    <source>
        <dbReference type="SAM" id="Phobius"/>
    </source>
</evidence>
<keyword evidence="1" id="KW-0472">Membrane</keyword>
<keyword evidence="1" id="KW-0812">Transmembrane</keyword>
<accession>A0A4R9BW07</accession>
<keyword evidence="1" id="KW-1133">Transmembrane helix</keyword>
<proteinExistence type="predicted"/>
<comment type="caution">
    <text evidence="2">The sequence shown here is derived from an EMBL/GenBank/DDBJ whole genome shotgun (WGS) entry which is preliminary data.</text>
</comment>
<dbReference type="Proteomes" id="UP000298468">
    <property type="component" value="Unassembled WGS sequence"/>
</dbReference>
<dbReference type="EMBL" id="SOHM01000018">
    <property type="protein sequence ID" value="TFD91021.1"/>
    <property type="molecule type" value="Genomic_DNA"/>
</dbReference>